<sequence length="24" mass="3118">MPRLRSMWIFIEIVHLVYKFFYDL</sequence>
<reference evidence="2" key="1">
    <citation type="submission" date="2022-11" db="UniProtKB">
        <authorList>
            <consortium name="WormBaseParasite"/>
        </authorList>
    </citation>
    <scope>IDENTIFICATION</scope>
</reference>
<evidence type="ECO:0000313" key="1">
    <source>
        <dbReference type="Proteomes" id="UP000887540"/>
    </source>
</evidence>
<dbReference type="Proteomes" id="UP000887540">
    <property type="component" value="Unplaced"/>
</dbReference>
<keyword evidence="1" id="KW-1185">Reference proteome</keyword>
<proteinExistence type="predicted"/>
<dbReference type="AlphaFoldDB" id="A0A914EMZ0"/>
<organism evidence="1 2">
    <name type="scientific">Acrobeloides nanus</name>
    <dbReference type="NCBI Taxonomy" id="290746"/>
    <lineage>
        <taxon>Eukaryota</taxon>
        <taxon>Metazoa</taxon>
        <taxon>Ecdysozoa</taxon>
        <taxon>Nematoda</taxon>
        <taxon>Chromadorea</taxon>
        <taxon>Rhabditida</taxon>
        <taxon>Tylenchina</taxon>
        <taxon>Cephalobomorpha</taxon>
        <taxon>Cephaloboidea</taxon>
        <taxon>Cephalobidae</taxon>
        <taxon>Acrobeloides</taxon>
    </lineage>
</organism>
<dbReference type="WBParaSite" id="ACRNAN_scaffold9689.g6446.t1">
    <property type="protein sequence ID" value="ACRNAN_scaffold9689.g6446.t1"/>
    <property type="gene ID" value="ACRNAN_scaffold9689.g6446"/>
</dbReference>
<protein>
    <submittedName>
        <fullName evidence="2">Uncharacterized protein</fullName>
    </submittedName>
</protein>
<name>A0A914EMZ0_9BILA</name>
<evidence type="ECO:0000313" key="2">
    <source>
        <dbReference type="WBParaSite" id="ACRNAN_scaffold9689.g6446.t1"/>
    </source>
</evidence>
<accession>A0A914EMZ0</accession>